<dbReference type="Pfam" id="PF05036">
    <property type="entry name" value="SPOR"/>
    <property type="match status" value="1"/>
</dbReference>
<gene>
    <name evidence="2" type="ORF">RT723_08070</name>
</gene>
<keyword evidence="3" id="KW-1185">Reference proteome</keyword>
<dbReference type="Proteomes" id="UP001257914">
    <property type="component" value="Unassembled WGS sequence"/>
</dbReference>
<sequence length="1024" mass="116418">MEIQSENTEFWFNDGVYTYVPLTTLEQSLGTKAISDTRKLTLELSGHTEEFPYKKIRLNKKQRSFNKYLVDRNNEQSNLQNQRVITVKDTYRMASVPTGTAVIDYTNTGQTETLNGSLQSVSDFAYHSTLVTLTKRDDELLTHTRLSRYPSDQGEKFLGIWDQYSFGDIYSRTASLSNEESRGLGISLSRNSSKNYHENFKTSFEKIGRPGWEADIFHNGVFLKSIIVPDDGVIDINNVELFFGNNTFKIVMFGPYGEREELIEKIDARRTALAEGDKSFNLSLFEYDSSLLNVNLDEFNLDAIAGDFNYGILDNWMIGAKANISNIHNEDNQRVIYSLLNQVSLPGWFLTSNLSINEDIVEQRSSVATSFLPNDSFILQYNSKNNGDEVASEYNLNATYNFRINKITNYFSFNYDEYDNEALNSFTHRINYAGQGFNISNTLVNKVDEGGTVSLGNISFMSKLDSNLRFKMDIPYDVNAIDEFNGDLISASINYNVRTESTNQNILLSGRSFGEQNIWQFGYNLAWKQPTHFFTFGTTVNSNEQWNLRAGISFNFGYDYYNDRLAISRNSMRSEGTLDVHAYLDRRLNGIPDALDHNLQGVTFSGGPGWENITTNKNGRARLFGARTGVTALGSSWTSGTDTLNQKYLVYSHPGSQQVINLPFYLSIEIEFFVTLITEGDNQILSAVPIIAKNLTTGDEYFVDSDMDGYVHFSNLLPGNYQVYIKKDWLLDKGYNTEFYGFTFEAPLTGGFILLPNIELTREKSTTLVQSSLMNIKLDDTNYEQVINSNEKLIHLPPKGGFNAPHSYDQMAEGEFRRVRQQVTQENRITLRNRILNAQKRREFLNYGVDKGAINQIDGMSQSRNFLLSVGNFKTLLSLKRYIKSQGIVNNKIHRAMNAEGNIVYRFEVGPFESEIEANAVGEANYSSLGYRVKTQVAEEYILQGWKVQFLAANDLENAKQLAEGIETVDELYVATKTVGQQSLYCVVSRTFFTKEEANLFLRKLNVDGFIVDTDNYLEVVWSK</sequence>
<comment type="caution">
    <text evidence="2">The sequence shown here is derived from an EMBL/GenBank/DDBJ whole genome shotgun (WGS) entry which is preliminary data.</text>
</comment>
<organism evidence="2 3">
    <name type="scientific">Psychrosphaera aquimarina</name>
    <dbReference type="NCBI Taxonomy" id="2044854"/>
    <lineage>
        <taxon>Bacteria</taxon>
        <taxon>Pseudomonadati</taxon>
        <taxon>Pseudomonadota</taxon>
        <taxon>Gammaproteobacteria</taxon>
        <taxon>Alteromonadales</taxon>
        <taxon>Pseudoalteromonadaceae</taxon>
        <taxon>Psychrosphaera</taxon>
    </lineage>
</organism>
<evidence type="ECO:0000313" key="2">
    <source>
        <dbReference type="EMBL" id="MDU0112951.1"/>
    </source>
</evidence>
<evidence type="ECO:0000259" key="1">
    <source>
        <dbReference type="Pfam" id="PF05036"/>
    </source>
</evidence>
<dbReference type="RefSeq" id="WP_315946603.1">
    <property type="nucleotide sequence ID" value="NZ_JAWCUA010000007.1"/>
</dbReference>
<accession>A0ABU3QZS7</accession>
<dbReference type="EMBL" id="JAWCUA010000007">
    <property type="protein sequence ID" value="MDU0112951.1"/>
    <property type="molecule type" value="Genomic_DNA"/>
</dbReference>
<feature type="domain" description="SPOR" evidence="1">
    <location>
        <begin position="945"/>
        <end position="1010"/>
    </location>
</feature>
<dbReference type="InterPro" id="IPR007730">
    <property type="entry name" value="SPOR-like_dom"/>
</dbReference>
<proteinExistence type="predicted"/>
<protein>
    <submittedName>
        <fullName evidence="2">SPOR domain-containing protein</fullName>
    </submittedName>
</protein>
<name>A0ABU3QZS7_9GAMM</name>
<evidence type="ECO:0000313" key="3">
    <source>
        <dbReference type="Proteomes" id="UP001257914"/>
    </source>
</evidence>
<reference evidence="2 3" key="1">
    <citation type="submission" date="2023-10" db="EMBL/GenBank/DDBJ databases">
        <title>Psychrosphaera aquimaarina strain SW33 isolated from seawater.</title>
        <authorList>
            <person name="Bayburt H."/>
            <person name="Kim J.M."/>
            <person name="Choi B.J."/>
            <person name="Jeon C.O."/>
        </authorList>
    </citation>
    <scope>NUCLEOTIDE SEQUENCE [LARGE SCALE GENOMIC DNA]</scope>
    <source>
        <strain evidence="2 3">KCTC 52743</strain>
    </source>
</reference>